<comment type="catalytic activity">
    <reaction evidence="1">
        <text>[(1-&gt;4)-alpha-D-glucosyl](n) + phosphate = [(1-&gt;4)-alpha-D-glucosyl](n-1) + alpha-D-glucose 1-phosphate</text>
        <dbReference type="Rhea" id="RHEA:41732"/>
        <dbReference type="Rhea" id="RHEA-COMP:9584"/>
        <dbReference type="Rhea" id="RHEA-COMP:9586"/>
        <dbReference type="ChEBI" id="CHEBI:15444"/>
        <dbReference type="ChEBI" id="CHEBI:43474"/>
        <dbReference type="ChEBI" id="CHEBI:58601"/>
        <dbReference type="EC" id="2.4.1.1"/>
    </reaction>
</comment>
<dbReference type="Pfam" id="PF11897">
    <property type="entry name" value="DUF3417"/>
    <property type="match status" value="1"/>
</dbReference>
<dbReference type="Pfam" id="PF00343">
    <property type="entry name" value="Phosphorylase"/>
    <property type="match status" value="2"/>
</dbReference>
<dbReference type="Proteomes" id="UP001431776">
    <property type="component" value="Unassembled WGS sequence"/>
</dbReference>
<organism evidence="6 7">
    <name type="scientific">Anaerobaca lacustris</name>
    <dbReference type="NCBI Taxonomy" id="3044600"/>
    <lineage>
        <taxon>Bacteria</taxon>
        <taxon>Pseudomonadati</taxon>
        <taxon>Planctomycetota</taxon>
        <taxon>Phycisphaerae</taxon>
        <taxon>Sedimentisphaerales</taxon>
        <taxon>Anaerobacaceae</taxon>
        <taxon>Anaerobaca</taxon>
    </lineage>
</organism>
<evidence type="ECO:0000256" key="2">
    <source>
        <dbReference type="ARBA" id="ARBA00006047"/>
    </source>
</evidence>
<proteinExistence type="inferred from homology"/>
<keyword evidence="3" id="KW-0021">Allosteric enzyme</keyword>
<comment type="similarity">
    <text evidence="2">Belongs to the glycogen phosphorylase family.</text>
</comment>
<evidence type="ECO:0000313" key="7">
    <source>
        <dbReference type="Proteomes" id="UP001431776"/>
    </source>
</evidence>
<protein>
    <submittedName>
        <fullName evidence="6">Alpha-glucan family phosphorylase</fullName>
    </submittedName>
</protein>
<dbReference type="EMBL" id="JASCXX010000001">
    <property type="protein sequence ID" value="MDI6447656.1"/>
    <property type="molecule type" value="Genomic_DNA"/>
</dbReference>
<dbReference type="RefSeq" id="WP_349243066.1">
    <property type="nucleotide sequence ID" value="NZ_JASCXX010000001.1"/>
</dbReference>
<keyword evidence="4" id="KW-0663">Pyridoxal phosphate</keyword>
<feature type="domain" description="DUF3417" evidence="5">
    <location>
        <begin position="13"/>
        <end position="121"/>
    </location>
</feature>
<comment type="caution">
    <text evidence="6">The sequence shown here is derived from an EMBL/GenBank/DDBJ whole genome shotgun (WGS) entry which is preliminary data.</text>
</comment>
<dbReference type="PANTHER" id="PTHR42655">
    <property type="entry name" value="GLYCOGEN PHOSPHORYLASE"/>
    <property type="match status" value="1"/>
</dbReference>
<name>A0AAW6TUU4_9BACT</name>
<reference evidence="6" key="1">
    <citation type="submission" date="2023-05" db="EMBL/GenBank/DDBJ databases">
        <title>Anaerotaeda fermentans gen. nov., sp. nov., a novel anaerobic planctomycete of the new family within the order Sedimentisphaerales isolated from Taman Peninsula, Russia.</title>
        <authorList>
            <person name="Khomyakova M.A."/>
            <person name="Merkel A.Y."/>
            <person name="Slobodkin A.I."/>
        </authorList>
    </citation>
    <scope>NUCLEOTIDE SEQUENCE</scope>
    <source>
        <strain evidence="6">M17dextr</strain>
    </source>
</reference>
<dbReference type="InterPro" id="IPR024517">
    <property type="entry name" value="Glycogen_phosphorylase_DUF3417"/>
</dbReference>
<evidence type="ECO:0000256" key="3">
    <source>
        <dbReference type="ARBA" id="ARBA00022533"/>
    </source>
</evidence>
<dbReference type="Gene3D" id="3.40.50.2000">
    <property type="entry name" value="Glycogen Phosphorylase B"/>
    <property type="match status" value="3"/>
</dbReference>
<dbReference type="SUPFAM" id="SSF53756">
    <property type="entry name" value="UDP-Glycosyltransferase/glycogen phosphorylase"/>
    <property type="match status" value="1"/>
</dbReference>
<accession>A0AAW6TUU4</accession>
<sequence length="866" mass="97940">MPSVRNFTVLPALPDSLQDLDYVARNVFWAWNPQVIELFRRIDPTLWVSCGHNPVKLLGSVSQTRLQALARNDSFLNELKQAADALRAYLQSSTWYEKACPQTSKPVIAYFSAEFGLHECLPIYSGGLGILAGDHLKSASDLGIPLVGVGLMYQKGYFRQHLNIDGWQQESYVENDAFNMPIELVRKESGRPLTVSVEYPGRSVQAQIWCVSVGRIKLYLLDSNIAPNSSVDRMITSNLYGGDRELRIRQEILLGIGGLKALLAMGIEPTVCHMNEGHAAFMALERIRQLRSAKNMTFDEAVEATRSGNVFTVHTLVKAGLDEFGVELMDKYFGGYFPHLGINRRQFLALGRMLPDDDSEPFKMPVLAIRLSGYVNGVSKLHGQISREMWGSLWPGIPAKEVPIISITNGIHLKTWLSEEIGGLYQRYLGPSWSESVFDKSVWNQTDQIPDEELWSAHQRCKDRLIVFARKRLMAQMQRRGRCHGELRQAEEVLDPKALTIGFARRFASYKRGDLLLKDAKRLARLLNDPDRPVQFIFAGKAHPKDTGGKEIIRHIIHFASEEAVRRRIVFLEDYDMDVARFLVRGVDVWLNNPRRPMEASGTSGMKAAVNGVLNMSTLDGWWPEGYIPEGGWVIGDGQDDPSQDYQDMVEAQAIYSILENEVVPLYYTRSADNLPRAWIGKMKATIKWVAPRFNTHRMVAEYMRRFYNPAAARYRYLAAEAMTRAKAFSRWKSEIREAWSQFAVRDVTVHVNDGPSDEQLNPRQPQLKIGTELNVRALVKLGHVRPEDVCVELYSGPTDSWGNIQEGSPTPMRHEQRAGDDGEHWFTGMMACKATGQHGVAVRVLPNHPDQVNPYDLGLILWEKG</sequence>
<dbReference type="GO" id="GO:0005975">
    <property type="term" value="P:carbohydrate metabolic process"/>
    <property type="evidence" value="ECO:0007669"/>
    <property type="project" value="InterPro"/>
</dbReference>
<keyword evidence="7" id="KW-1185">Reference proteome</keyword>
<dbReference type="PANTHER" id="PTHR42655:SF1">
    <property type="entry name" value="GLYCOGEN PHOSPHORYLASE"/>
    <property type="match status" value="1"/>
</dbReference>
<evidence type="ECO:0000313" key="6">
    <source>
        <dbReference type="EMBL" id="MDI6447656.1"/>
    </source>
</evidence>
<gene>
    <name evidence="6" type="primary">glgP</name>
    <name evidence="6" type="ORF">QJ522_01270</name>
</gene>
<dbReference type="PIRSF" id="PIRSF000460">
    <property type="entry name" value="Pprylas_GlgP"/>
    <property type="match status" value="1"/>
</dbReference>
<dbReference type="AlphaFoldDB" id="A0AAW6TUU4"/>
<dbReference type="GO" id="GO:0008184">
    <property type="term" value="F:glycogen phosphorylase activity"/>
    <property type="evidence" value="ECO:0007669"/>
    <property type="project" value="InterPro"/>
</dbReference>
<feature type="modified residue" description="N6-(pyridoxal phosphate)lysine" evidence="4">
    <location>
        <position position="607"/>
    </location>
</feature>
<dbReference type="GO" id="GO:0030170">
    <property type="term" value="F:pyridoxal phosphate binding"/>
    <property type="evidence" value="ECO:0007669"/>
    <property type="project" value="InterPro"/>
</dbReference>
<evidence type="ECO:0000259" key="5">
    <source>
        <dbReference type="Pfam" id="PF11897"/>
    </source>
</evidence>
<dbReference type="InterPro" id="IPR000811">
    <property type="entry name" value="Glyco_trans_35"/>
</dbReference>
<evidence type="ECO:0000256" key="1">
    <source>
        <dbReference type="ARBA" id="ARBA00001275"/>
    </source>
</evidence>
<evidence type="ECO:0000256" key="4">
    <source>
        <dbReference type="PIRSR" id="PIRSR000460-1"/>
    </source>
</evidence>
<dbReference type="InterPro" id="IPR052182">
    <property type="entry name" value="Glycogen/Maltodextrin_Phosph"/>
</dbReference>
<dbReference type="InterPro" id="IPR011834">
    <property type="entry name" value="Agluc_phsphrylas"/>
</dbReference>
<dbReference type="NCBIfam" id="TIGR02094">
    <property type="entry name" value="more_P_ylases"/>
    <property type="match status" value="1"/>
</dbReference>